<gene>
    <name evidence="8" type="primary">acoR_6</name>
    <name evidence="8" type="ORF">D7316_05128</name>
</gene>
<dbReference type="InterPro" id="IPR027417">
    <property type="entry name" value="P-loop_NTPase"/>
</dbReference>
<proteinExistence type="predicted"/>
<reference evidence="8 9" key="1">
    <citation type="submission" date="2018-11" db="EMBL/GenBank/DDBJ databases">
        <title>Gordonia insulae sp. nov., isolated from an island soil.</title>
        <authorList>
            <person name="Kim Y.S."/>
            <person name="Kim S.B."/>
        </authorList>
    </citation>
    <scope>NUCLEOTIDE SEQUENCE [LARGE SCALE GENOMIC DNA]</scope>
    <source>
        <strain evidence="8 9">MMS17-SY073</strain>
    </source>
</reference>
<dbReference type="SUPFAM" id="SSF52540">
    <property type="entry name" value="P-loop containing nucleoside triphosphate hydrolases"/>
    <property type="match status" value="1"/>
</dbReference>
<dbReference type="EMBL" id="CP033972">
    <property type="protein sequence ID" value="AZG48511.1"/>
    <property type="molecule type" value="Genomic_DNA"/>
</dbReference>
<organism evidence="8 9">
    <name type="scientific">Gordonia insulae</name>
    <dbReference type="NCBI Taxonomy" id="2420509"/>
    <lineage>
        <taxon>Bacteria</taxon>
        <taxon>Bacillati</taxon>
        <taxon>Actinomycetota</taxon>
        <taxon>Actinomycetes</taxon>
        <taxon>Mycobacteriales</taxon>
        <taxon>Gordoniaceae</taxon>
        <taxon>Gordonia</taxon>
    </lineage>
</organism>
<dbReference type="PANTHER" id="PTHR32071">
    <property type="entry name" value="TRANSCRIPTIONAL REGULATORY PROTEIN"/>
    <property type="match status" value="1"/>
</dbReference>
<keyword evidence="9" id="KW-1185">Reference proteome</keyword>
<dbReference type="AlphaFoldDB" id="A0A3G8JTN3"/>
<evidence type="ECO:0000313" key="9">
    <source>
        <dbReference type="Proteomes" id="UP000271469"/>
    </source>
</evidence>
<evidence type="ECO:0000313" key="8">
    <source>
        <dbReference type="EMBL" id="AZG48511.1"/>
    </source>
</evidence>
<keyword evidence="1" id="KW-0547">Nucleotide-binding</keyword>
<dbReference type="Pfam" id="PF01590">
    <property type="entry name" value="GAF"/>
    <property type="match status" value="1"/>
</dbReference>
<evidence type="ECO:0000256" key="5">
    <source>
        <dbReference type="ARBA" id="ARBA00023163"/>
    </source>
</evidence>
<dbReference type="InterPro" id="IPR029016">
    <property type="entry name" value="GAF-like_dom_sf"/>
</dbReference>
<keyword evidence="3" id="KW-0805">Transcription regulation</keyword>
<dbReference type="PANTHER" id="PTHR32071:SF122">
    <property type="entry name" value="SIGMA FACTOR"/>
    <property type="match status" value="1"/>
</dbReference>
<evidence type="ECO:0000256" key="6">
    <source>
        <dbReference type="SAM" id="MobiDB-lite"/>
    </source>
</evidence>
<dbReference type="KEGG" id="gom:D7316_05128"/>
<sequence length="595" mass="64405">MRPQPSSQTEMPAQIAAARERFLTDDNIAAGVRESISTSWRRSRAFNVHADRLELPFVREPNLESPLVSAARPIIRQLADDLSAEPVSIVLTSSDGVVLSRASAHRPLLRMLDDVSLAPGYSYSEEHAGTNGIGTALENRQATLVRGSEHYAGCLAQLSCAGVPIVHPVSGAVVGALDLTGLADDGGPLLLSLAKSATAQIEQRMLSQASERESRLLNAYLATCRRAPQMMVLAIAGDIVLMNQRLRLAVDPQDQISLLENAVDQTLESTTSRRVSTLASGRVARLSPVPEYWDEQSGMAVFHVHLLDTGEPRGPRTSTRRPGTMLPGVVGRSSSWQQSCDRVVRYVGTGEWIAVSGEPGSGRSTVLRMAAVHGRGTVRVFSAQDFELPATIDALGVELDREDFGVVLRDVDRLDETTLAAVAGLFQGREESGWVGVTIGEGAGGDTGGSDAAAILLPFFTHTVTIPPLRHRIEDLRELIPVLLRQLTRGRELTVSAEAMRQLSKYSWPGNVAELRQILREIVTHQRSGVIDVGQLPPSCRSLSRHTLTRIEALERDAIVRSLEENGRSKAAAAAALGISRATIYRKIKEFGIDM</sequence>
<dbReference type="Proteomes" id="UP000271469">
    <property type="component" value="Chromosome"/>
</dbReference>
<feature type="compositionally biased region" description="Low complexity" evidence="6">
    <location>
        <begin position="315"/>
        <end position="324"/>
    </location>
</feature>
<dbReference type="GO" id="GO:0005524">
    <property type="term" value="F:ATP binding"/>
    <property type="evidence" value="ECO:0007669"/>
    <property type="project" value="UniProtKB-KW"/>
</dbReference>
<dbReference type="PRINTS" id="PR01590">
    <property type="entry name" value="HTHFIS"/>
</dbReference>
<dbReference type="Pfam" id="PF02954">
    <property type="entry name" value="HTH_8"/>
    <property type="match status" value="1"/>
</dbReference>
<name>A0A3G8JTN3_9ACTN</name>
<dbReference type="InterPro" id="IPR058031">
    <property type="entry name" value="AAA_lid_NorR"/>
</dbReference>
<dbReference type="PROSITE" id="PS50045">
    <property type="entry name" value="SIGMA54_INTERACT_4"/>
    <property type="match status" value="1"/>
</dbReference>
<feature type="region of interest" description="Disordered" evidence="6">
    <location>
        <begin position="310"/>
        <end position="332"/>
    </location>
</feature>
<evidence type="ECO:0000256" key="1">
    <source>
        <dbReference type="ARBA" id="ARBA00022741"/>
    </source>
</evidence>
<evidence type="ECO:0000259" key="7">
    <source>
        <dbReference type="PROSITE" id="PS50045"/>
    </source>
</evidence>
<dbReference type="InterPro" id="IPR002078">
    <property type="entry name" value="Sigma_54_int"/>
</dbReference>
<dbReference type="GO" id="GO:0006355">
    <property type="term" value="P:regulation of DNA-templated transcription"/>
    <property type="evidence" value="ECO:0007669"/>
    <property type="project" value="InterPro"/>
</dbReference>
<dbReference type="GO" id="GO:0043565">
    <property type="term" value="F:sequence-specific DNA binding"/>
    <property type="evidence" value="ECO:0007669"/>
    <property type="project" value="InterPro"/>
</dbReference>
<evidence type="ECO:0000256" key="2">
    <source>
        <dbReference type="ARBA" id="ARBA00022840"/>
    </source>
</evidence>
<dbReference type="Gene3D" id="3.30.450.40">
    <property type="match status" value="1"/>
</dbReference>
<evidence type="ECO:0000256" key="4">
    <source>
        <dbReference type="ARBA" id="ARBA00023125"/>
    </source>
</evidence>
<dbReference type="InterPro" id="IPR003018">
    <property type="entry name" value="GAF"/>
</dbReference>
<accession>A0A3G8JTN3</accession>
<dbReference type="InterPro" id="IPR009057">
    <property type="entry name" value="Homeodomain-like_sf"/>
</dbReference>
<dbReference type="Gene3D" id="1.10.10.60">
    <property type="entry name" value="Homeodomain-like"/>
    <property type="match status" value="1"/>
</dbReference>
<keyword evidence="4" id="KW-0238">DNA-binding</keyword>
<evidence type="ECO:0000256" key="3">
    <source>
        <dbReference type="ARBA" id="ARBA00023015"/>
    </source>
</evidence>
<protein>
    <submittedName>
        <fullName evidence="8">Acetoin dehydrogenase operon transcriptional activator AcoR</fullName>
    </submittedName>
</protein>
<dbReference type="Gene3D" id="1.10.8.60">
    <property type="match status" value="1"/>
</dbReference>
<keyword evidence="5" id="KW-0804">Transcription</keyword>
<dbReference type="SUPFAM" id="SSF46689">
    <property type="entry name" value="Homeodomain-like"/>
    <property type="match status" value="1"/>
</dbReference>
<feature type="domain" description="Sigma-54 factor interaction" evidence="7">
    <location>
        <begin position="463"/>
        <end position="524"/>
    </location>
</feature>
<dbReference type="Pfam" id="PF25601">
    <property type="entry name" value="AAA_lid_14"/>
    <property type="match status" value="1"/>
</dbReference>
<keyword evidence="2" id="KW-0067">ATP-binding</keyword>
<dbReference type="InterPro" id="IPR002197">
    <property type="entry name" value="HTH_Fis"/>
</dbReference>